<sequence length="169" mass="18478">MRFLPNGHLTASSRSLFPAIIPMTRWFLPVTASQLNIPHLSPVPSYPPIFRPKEFLPPDSSIKNFPTQNSPQLPNDIMFYPHSLPRPFAPLPTLCQPSEPWATPHVLQNLQSSSSTQSSPPSRAINTTNTNTTSAPDIKLSTPFPLPSTSLIPPTARTLGPTPEGVNQP</sequence>
<evidence type="ECO:0000313" key="2">
    <source>
        <dbReference type="EMBL" id="MPC76779.1"/>
    </source>
</evidence>
<comment type="caution">
    <text evidence="2">The sequence shown here is derived from an EMBL/GenBank/DDBJ whole genome shotgun (WGS) entry which is preliminary data.</text>
</comment>
<evidence type="ECO:0000313" key="3">
    <source>
        <dbReference type="Proteomes" id="UP000324222"/>
    </source>
</evidence>
<dbReference type="AlphaFoldDB" id="A0A5B7I4K0"/>
<accession>A0A5B7I4K0</accession>
<evidence type="ECO:0000256" key="1">
    <source>
        <dbReference type="SAM" id="MobiDB-lite"/>
    </source>
</evidence>
<organism evidence="2 3">
    <name type="scientific">Portunus trituberculatus</name>
    <name type="common">Swimming crab</name>
    <name type="synonym">Neptunus trituberculatus</name>
    <dbReference type="NCBI Taxonomy" id="210409"/>
    <lineage>
        <taxon>Eukaryota</taxon>
        <taxon>Metazoa</taxon>
        <taxon>Ecdysozoa</taxon>
        <taxon>Arthropoda</taxon>
        <taxon>Crustacea</taxon>
        <taxon>Multicrustacea</taxon>
        <taxon>Malacostraca</taxon>
        <taxon>Eumalacostraca</taxon>
        <taxon>Eucarida</taxon>
        <taxon>Decapoda</taxon>
        <taxon>Pleocyemata</taxon>
        <taxon>Brachyura</taxon>
        <taxon>Eubrachyura</taxon>
        <taxon>Portunoidea</taxon>
        <taxon>Portunidae</taxon>
        <taxon>Portuninae</taxon>
        <taxon>Portunus</taxon>
    </lineage>
</organism>
<gene>
    <name evidence="2" type="ORF">E2C01_071211</name>
</gene>
<protein>
    <submittedName>
        <fullName evidence="2">Uncharacterized protein</fullName>
    </submittedName>
</protein>
<keyword evidence="3" id="KW-1185">Reference proteome</keyword>
<dbReference type="EMBL" id="VSRR010044199">
    <property type="protein sequence ID" value="MPC76779.1"/>
    <property type="molecule type" value="Genomic_DNA"/>
</dbReference>
<proteinExistence type="predicted"/>
<feature type="compositionally biased region" description="Low complexity" evidence="1">
    <location>
        <begin position="111"/>
        <end position="133"/>
    </location>
</feature>
<reference evidence="2 3" key="1">
    <citation type="submission" date="2019-05" db="EMBL/GenBank/DDBJ databases">
        <title>Another draft genome of Portunus trituberculatus and its Hox gene families provides insights of decapod evolution.</title>
        <authorList>
            <person name="Jeong J.-H."/>
            <person name="Song I."/>
            <person name="Kim S."/>
            <person name="Choi T."/>
            <person name="Kim D."/>
            <person name="Ryu S."/>
            <person name="Kim W."/>
        </authorList>
    </citation>
    <scope>NUCLEOTIDE SEQUENCE [LARGE SCALE GENOMIC DNA]</scope>
    <source>
        <tissue evidence="2">Muscle</tissue>
    </source>
</reference>
<feature type="region of interest" description="Disordered" evidence="1">
    <location>
        <begin position="109"/>
        <end position="169"/>
    </location>
</feature>
<dbReference type="Proteomes" id="UP000324222">
    <property type="component" value="Unassembled WGS sequence"/>
</dbReference>
<name>A0A5B7I4K0_PORTR</name>